<proteinExistence type="predicted"/>
<organism evidence="1 2">
    <name type="scientific">Rhodnius prolixus</name>
    <name type="common">Triatomid bug</name>
    <dbReference type="NCBI Taxonomy" id="13249"/>
    <lineage>
        <taxon>Eukaryota</taxon>
        <taxon>Metazoa</taxon>
        <taxon>Ecdysozoa</taxon>
        <taxon>Arthropoda</taxon>
        <taxon>Hexapoda</taxon>
        <taxon>Insecta</taxon>
        <taxon>Pterygota</taxon>
        <taxon>Neoptera</taxon>
        <taxon>Paraneoptera</taxon>
        <taxon>Hemiptera</taxon>
        <taxon>Heteroptera</taxon>
        <taxon>Panheteroptera</taxon>
        <taxon>Cimicomorpha</taxon>
        <taxon>Reduviidae</taxon>
        <taxon>Triatominae</taxon>
        <taxon>Rhodnius</taxon>
    </lineage>
</organism>
<accession>T1IDW5</accession>
<dbReference type="GeneID" id="141448243"/>
<keyword evidence="2" id="KW-1185">Reference proteome</keyword>
<dbReference type="AlphaFoldDB" id="T1IDW5"/>
<dbReference type="VEuPathDB" id="VectorBase:RPRC014485"/>
<dbReference type="EnsemblMetazoa" id="RPRC014485-RA">
    <property type="protein sequence ID" value="RPRC014485-PA"/>
    <property type="gene ID" value="RPRC014485"/>
</dbReference>
<dbReference type="RefSeq" id="XP_073972574.1">
    <property type="nucleotide sequence ID" value="XM_074116473.1"/>
</dbReference>
<dbReference type="Proteomes" id="UP000015103">
    <property type="component" value="Unassembled WGS sequence"/>
</dbReference>
<sequence>MKKKSPSVCLAKNERPDFMDYLKRRANLPKGKYSEILDLEMNQKTAEDELESRMNLNERQLFWNQILNIGQWLLLGKETRDCMEYEQAIKKLGNDITARFQFSTINPTTGTIPSDKKTLKKPIKRNGHAKVHSDYYLYLHVEDIFPECARAEEECHLATDVDVQALELAFHDLIDPEIPFNAKKFIHYIEPGQVEHNVNSLSLNVLSNIFNIKKNMTKDDWIRIKNMYVEFKMKGMIEIKKVCSQVLTMAIRSFPTTSAATWYNRIGNKRKLSALKLGSLFLNVFHVCYMEASQDTKVASLKDFNNVFNLFLEFPNQENANNTDEEKIVTKEIQTLNAGSVAKKQIAQQNRPRLANRTVASNIKKRPSVAQPLDVGRKTYVNANKQRLLKMKSSQLGQRSTSVRRNVLNINNRCKK</sequence>
<dbReference type="InParanoid" id="T1IDW5"/>
<evidence type="ECO:0000313" key="1">
    <source>
        <dbReference type="EnsemblMetazoa" id="RPRC014485-PA"/>
    </source>
</evidence>
<dbReference type="HOGENOM" id="CLU_661080_0_0_1"/>
<protein>
    <submittedName>
        <fullName evidence="1">Uncharacterized protein</fullName>
    </submittedName>
</protein>
<dbReference type="EMBL" id="ACPB03019347">
    <property type="status" value="NOT_ANNOTATED_CDS"/>
    <property type="molecule type" value="Genomic_DNA"/>
</dbReference>
<reference evidence="1" key="1">
    <citation type="submission" date="2015-05" db="UniProtKB">
        <authorList>
            <consortium name="EnsemblMetazoa"/>
        </authorList>
    </citation>
    <scope>IDENTIFICATION</scope>
</reference>
<dbReference type="RefSeq" id="XP_073972573.1">
    <property type="nucleotide sequence ID" value="XM_074116472.1"/>
</dbReference>
<name>T1IDW5_RHOPR</name>
<evidence type="ECO:0000313" key="2">
    <source>
        <dbReference type="Proteomes" id="UP000015103"/>
    </source>
</evidence>